<dbReference type="CDD" id="cd01127">
    <property type="entry name" value="TrwB_TraG_TraD_VirD4"/>
    <property type="match status" value="1"/>
</dbReference>
<dbReference type="EMBL" id="PEXV01000025">
    <property type="protein sequence ID" value="PIS41876.1"/>
    <property type="molecule type" value="Genomic_DNA"/>
</dbReference>
<evidence type="ECO:0000259" key="1">
    <source>
        <dbReference type="Pfam" id="PF10412"/>
    </source>
</evidence>
<reference evidence="3" key="1">
    <citation type="submission" date="2017-09" db="EMBL/GenBank/DDBJ databases">
        <title>Depth-based differentiation of microbial function through sediment-hosted aquifers and enrichment of novel symbionts in the deep terrestrial subsurface.</title>
        <authorList>
            <person name="Probst A.J."/>
            <person name="Ladd B."/>
            <person name="Jarett J.K."/>
            <person name="Geller-Mcgrath D.E."/>
            <person name="Sieber C.M.K."/>
            <person name="Emerson J.B."/>
            <person name="Anantharaman K."/>
            <person name="Thomas B.C."/>
            <person name="Malmstrom R."/>
            <person name="Stieglmeier M."/>
            <person name="Klingl A."/>
            <person name="Woyke T."/>
            <person name="Ryan C.M."/>
            <person name="Banfield J.F."/>
        </authorList>
    </citation>
    <scope>NUCLEOTIDE SEQUENCE [LARGE SCALE GENOMIC DNA]</scope>
</reference>
<name>A0A2H0YTW3_9BACT</name>
<evidence type="ECO:0000313" key="2">
    <source>
        <dbReference type="EMBL" id="PIS41876.1"/>
    </source>
</evidence>
<feature type="domain" description="Type IV secretion system coupling protein TraD DNA-binding" evidence="1">
    <location>
        <begin position="133"/>
        <end position="454"/>
    </location>
</feature>
<comment type="caution">
    <text evidence="2">The sequence shown here is derived from an EMBL/GenBank/DDBJ whole genome shotgun (WGS) entry which is preliminary data.</text>
</comment>
<accession>A0A2H0YTW3</accession>
<protein>
    <recommendedName>
        <fullName evidence="1">Type IV secretion system coupling protein TraD DNA-binding domain-containing protein</fullName>
    </recommendedName>
</protein>
<dbReference type="InterPro" id="IPR027417">
    <property type="entry name" value="P-loop_NTPase"/>
</dbReference>
<dbReference type="PANTHER" id="PTHR30121:SF6">
    <property type="entry name" value="SLR6007 PROTEIN"/>
    <property type="match status" value="1"/>
</dbReference>
<dbReference type="Pfam" id="PF10412">
    <property type="entry name" value="TrwB_AAD_bind"/>
    <property type="match status" value="1"/>
</dbReference>
<proteinExistence type="predicted"/>
<organism evidence="2 3">
    <name type="scientific">Candidatus Kerfeldbacteria bacterium CG08_land_8_20_14_0_20_42_7</name>
    <dbReference type="NCBI Taxonomy" id="2014245"/>
    <lineage>
        <taxon>Bacteria</taxon>
        <taxon>Candidatus Kerfeldiibacteriota</taxon>
    </lineage>
</organism>
<dbReference type="InterPro" id="IPR051162">
    <property type="entry name" value="T4SS_component"/>
</dbReference>
<dbReference type="PANTHER" id="PTHR30121">
    <property type="entry name" value="UNCHARACTERIZED PROTEIN YJGR-RELATED"/>
    <property type="match status" value="1"/>
</dbReference>
<gene>
    <name evidence="2" type="ORF">COT25_00725</name>
</gene>
<dbReference type="AlphaFoldDB" id="A0A2H0YTW3"/>
<evidence type="ECO:0000313" key="3">
    <source>
        <dbReference type="Proteomes" id="UP000228711"/>
    </source>
</evidence>
<feature type="non-terminal residue" evidence="2">
    <location>
        <position position="1"/>
    </location>
</feature>
<dbReference type="Gene3D" id="3.40.50.300">
    <property type="entry name" value="P-loop containing nucleotide triphosphate hydrolases"/>
    <property type="match status" value="2"/>
</dbReference>
<dbReference type="Proteomes" id="UP000228711">
    <property type="component" value="Unassembled WGS sequence"/>
</dbReference>
<sequence length="556" mass="62917">NNAKAGFEANVRIVSVSPDANRAQLLLKNAIDSFSQYSSYDQVGNGFVRADPLKRDNIIINFIHRRYDKSRECILSAGEMASLWHLPLPWTETPNILWLPSKKASVPTDIPRTGLLLGMNRFRGVDTDIRIDREDRRRHVYIIGKSGVGKSVLLENMAIQDIQNGEGVCVVDPHGDLVEHILAHVPKERARDVIYFNPSDIERPVGLNMLEADSPDQRDFVAQEMISIFYKLFPPEMIGPIFEHNMRNVMLTLMEGEQGNRGTIAEIPRIFTDTVFQKQRVALVKDPIVRAFWEKEMAKTADFHKSEMLGYIISKVGRFVENSMMRNIIGQEKSGFDVFDVMNNKKILLVNLSKGTTGEVNSSLLGLIIVSKLQMAALRRASLPESQRNDFYLYIDEFQNFVTDSIATILSEARKYRLNLIIAHQYISQLVSGNDTKIRDAVFGNAGTIVSFRVGVEDAEVLQKEFEPVFSAYDLVNMEKYTAGIKLLVRNTASRPFTMQTLPPEQENPEYTAALKEMSRLTYGKDRHIVEREIMGRTQLAAASSLLPPTQSTRKV</sequence>
<dbReference type="SUPFAM" id="SSF52540">
    <property type="entry name" value="P-loop containing nucleoside triphosphate hydrolases"/>
    <property type="match status" value="1"/>
</dbReference>
<dbReference type="InterPro" id="IPR019476">
    <property type="entry name" value="T4SS_TraD_DNA-bd"/>
</dbReference>